<dbReference type="CDD" id="cd10551">
    <property type="entry name" value="PsrB"/>
    <property type="match status" value="1"/>
</dbReference>
<dbReference type="Gene3D" id="3.30.70.20">
    <property type="match status" value="2"/>
</dbReference>
<feature type="domain" description="4Fe-4S ferredoxin-type" evidence="1">
    <location>
        <begin position="856"/>
        <end position="887"/>
    </location>
</feature>
<accession>A0ABU7IGZ5</accession>
<keyword evidence="3" id="KW-1185">Reference proteome</keyword>
<name>A0ABU7IGZ5_9FLAO</name>
<dbReference type="InterPro" id="IPR017896">
    <property type="entry name" value="4Fe4S_Fe-S-bd"/>
</dbReference>
<feature type="domain" description="4Fe-4S ferredoxin-type" evidence="1">
    <location>
        <begin position="769"/>
        <end position="799"/>
    </location>
</feature>
<organism evidence="2 3">
    <name type="scientific">Maribacter flavus</name>
    <dbReference type="NCBI Taxonomy" id="1658664"/>
    <lineage>
        <taxon>Bacteria</taxon>
        <taxon>Pseudomonadati</taxon>
        <taxon>Bacteroidota</taxon>
        <taxon>Flavobacteriia</taxon>
        <taxon>Flavobacteriales</taxon>
        <taxon>Flavobacteriaceae</taxon>
        <taxon>Maribacter</taxon>
    </lineage>
</organism>
<dbReference type="EMBL" id="JAZDDF010000002">
    <property type="protein sequence ID" value="MEE1972133.1"/>
    <property type="molecule type" value="Genomic_DNA"/>
</dbReference>
<protein>
    <submittedName>
        <fullName evidence="2">TAT-variant-translocated molybdopterin oxidoreductase</fullName>
    </submittedName>
</protein>
<proteinExistence type="predicted"/>
<dbReference type="Proteomes" id="UP001343698">
    <property type="component" value="Unassembled WGS sequence"/>
</dbReference>
<evidence type="ECO:0000259" key="1">
    <source>
        <dbReference type="PROSITE" id="PS51379"/>
    </source>
</evidence>
<dbReference type="NCBIfam" id="TIGR04519">
    <property type="entry name" value="MoCo_extend_TAT"/>
    <property type="match status" value="1"/>
</dbReference>
<dbReference type="SUPFAM" id="SSF50692">
    <property type="entry name" value="ADC-like"/>
    <property type="match status" value="1"/>
</dbReference>
<dbReference type="SUPFAM" id="SSF54862">
    <property type="entry name" value="4Fe-4S ferredoxins"/>
    <property type="match status" value="1"/>
</dbReference>
<dbReference type="PROSITE" id="PS51379">
    <property type="entry name" value="4FE4S_FER_2"/>
    <property type="match status" value="3"/>
</dbReference>
<dbReference type="InterPro" id="IPR009010">
    <property type="entry name" value="Asp_de-COase-like_dom_sf"/>
</dbReference>
<dbReference type="Gene3D" id="3.40.50.740">
    <property type="match status" value="1"/>
</dbReference>
<dbReference type="RefSeq" id="WP_272636272.1">
    <property type="nucleotide sequence ID" value="NZ_JAZDDF010000002.1"/>
</dbReference>
<dbReference type="PANTHER" id="PTHR42783">
    <property type="entry name" value="GLUTAMATE SYNTHASE [NADPH] SMALL CHAIN"/>
    <property type="match status" value="1"/>
</dbReference>
<feature type="domain" description="4Fe-4S ferredoxin-type" evidence="1">
    <location>
        <begin position="888"/>
        <end position="917"/>
    </location>
</feature>
<dbReference type="Gene3D" id="3.30.2070.10">
    <property type="entry name" value="Formate dehydrogenase/DMSO reductase"/>
    <property type="match status" value="1"/>
</dbReference>
<evidence type="ECO:0000313" key="2">
    <source>
        <dbReference type="EMBL" id="MEE1972133.1"/>
    </source>
</evidence>
<dbReference type="Pfam" id="PF13247">
    <property type="entry name" value="Fer4_11"/>
    <property type="match status" value="1"/>
</dbReference>
<evidence type="ECO:0000313" key="3">
    <source>
        <dbReference type="Proteomes" id="UP001343698"/>
    </source>
</evidence>
<gene>
    <name evidence="2" type="ORF">V1H85_06735</name>
</gene>
<reference evidence="2 3" key="1">
    <citation type="submission" date="2024-01" db="EMBL/GenBank/DDBJ databases">
        <title>Maribacter spp. originated from different algae showed divergent polysaccharides utilization ability.</title>
        <authorList>
            <person name="Wang H."/>
            <person name="Wu Y."/>
        </authorList>
    </citation>
    <scope>NUCLEOTIDE SEQUENCE [LARGE SCALE GENOMIC DNA]</scope>
    <source>
        <strain evidence="2 3">KPT27_14</strain>
    </source>
</reference>
<dbReference type="PANTHER" id="PTHR42783:SF3">
    <property type="entry name" value="GLUTAMATE SYNTHASE [NADPH] SMALL CHAIN-RELATED"/>
    <property type="match status" value="1"/>
</dbReference>
<dbReference type="InterPro" id="IPR030948">
    <property type="entry name" value="TAT_var_transloc_signal_dom"/>
</dbReference>
<comment type="caution">
    <text evidence="2">The sequence shown here is derived from an EMBL/GenBank/DDBJ whole genome shotgun (WGS) entry which is preliminary data.</text>
</comment>
<sequence>MASNKKYWKSEAELNPNDSIVEALRQNEFVEQIPADDFLGDKQNLSSTSTNRRDFLKYIGFSTAAASLAACEGPVIKSIPYVVQPENIVPGVANYYATTIANGFDFASVLIKTREGRPIKVENNTLAKVGGGANARVQASVLSLYDSTRLQGPMANGEPIEWDALNAAVTAKMNSLKGSAKKIVLLTQTYASPSTDRLILDLMTTNENVEHVTYDAISEDAALTAFEQAYGERALADYDFEKADLIISFSADFLADWQGGGYSSGYSKGRVPKNGKMSRHVQLEANMSLTGANADKRFPLTPTAQKVVLAKLYGKLNGTSVGGNTSEYDAIVDQIAAEVKKAGSNAVVVSGLDDVNAQSVVLAINKMLASKAFDPSAPRYIRKGSVKQLESLISDMKSGRVGALIMDGVNPMYSLPNTTDFKEGLEKTDLSVLFTTNWNETAEAVQYTAASNHYLESWGDAQFKKGHYSLMQPTIKELFDTKQLQSALLTWMGSESSYYDYIKDTWSANILNGSSWNQALQDGVFVAQATAIDIDGEVVAVEEETEMETSAVPIASAVRSLANATSGSGIELTLYSKVGMGDGQQASNPWLQEFPDPITRVSWDNYVTISKADAESLGVKNVNVANGGMDGDYVNLTVNGVTIQNVPVVVQPGQAKGSVGLSFGYGKTTGMKEEMQTGVNAFKLYQGFNANQMVTIEKTGGNHEFACVQLHKTLMGRGDIIKETTLEIFNTKDHAEWNHVPQVSLNHQEVPATSVDLWESFDRSIGHHFNLSIDLNACTGCGACVIACHAENNVPVVGKKEVRVSRDMHWLRIDRYYSSEDTFEEDNTKKEELDGLWGDNGSLGGFGEMEDPSDNPQVAFQPVMCQHCNHAPCETVCPVAATSHGRQGQNQMVYNRCVGTRYCANNCPYKVRRFNWFLYNNNDEFDFHMNNDLGKMVLNPDVNVRSRGVIEKCSMCIQKTQKTILDAKREGRTIKDGEFQTACSAACDNGAMVFGDINDENSKVAELKESNRMYHLLEHVGTKPNVFYHVKVRNTNEA</sequence>
<dbReference type="SUPFAM" id="SSF53706">
    <property type="entry name" value="Formate dehydrogenase/DMSO reductase, domains 1-3"/>
    <property type="match status" value="1"/>
</dbReference>